<dbReference type="PANTHER" id="PTHR17630">
    <property type="entry name" value="DIENELACTONE HYDROLASE"/>
    <property type="match status" value="1"/>
</dbReference>
<dbReference type="GO" id="GO:0016787">
    <property type="term" value="F:hydrolase activity"/>
    <property type="evidence" value="ECO:0007669"/>
    <property type="project" value="InterPro"/>
</dbReference>
<name>A0AAN6GS61_9BASI</name>
<evidence type="ECO:0000313" key="2">
    <source>
        <dbReference type="EMBL" id="KAK0553805.1"/>
    </source>
</evidence>
<gene>
    <name evidence="2" type="ORF">OC846_002336</name>
</gene>
<dbReference type="InterPro" id="IPR029058">
    <property type="entry name" value="AB_hydrolase_fold"/>
</dbReference>
<protein>
    <recommendedName>
        <fullName evidence="1">Dienelactone hydrolase domain-containing protein</fullName>
    </recommendedName>
</protein>
<evidence type="ECO:0000313" key="3">
    <source>
        <dbReference type="Proteomes" id="UP001176517"/>
    </source>
</evidence>
<organism evidence="2 3">
    <name type="scientific">Tilletia horrida</name>
    <dbReference type="NCBI Taxonomy" id="155126"/>
    <lineage>
        <taxon>Eukaryota</taxon>
        <taxon>Fungi</taxon>
        <taxon>Dikarya</taxon>
        <taxon>Basidiomycota</taxon>
        <taxon>Ustilaginomycotina</taxon>
        <taxon>Exobasidiomycetes</taxon>
        <taxon>Tilletiales</taxon>
        <taxon>Tilletiaceae</taxon>
        <taxon>Tilletia</taxon>
    </lineage>
</organism>
<keyword evidence="3" id="KW-1185">Reference proteome</keyword>
<dbReference type="Gene3D" id="3.40.50.1820">
    <property type="entry name" value="alpha/beta hydrolase"/>
    <property type="match status" value="1"/>
</dbReference>
<feature type="domain" description="Dienelactone hydrolase" evidence="1">
    <location>
        <begin position="57"/>
        <end position="286"/>
    </location>
</feature>
<dbReference type="PANTHER" id="PTHR17630:SF44">
    <property type="entry name" value="PROTEIN AIM2"/>
    <property type="match status" value="1"/>
</dbReference>
<dbReference type="AlphaFoldDB" id="A0AAN6GS61"/>
<sequence length="293" mass="32462">MSPSSSIRTGANRLNHIHSQLQYASSSTMSHSCCFSGYFHKGTPKGSISQFGPHNVDTYITGPEPDQASGAILFICDVFGISLNNNRVIADYYAQHTGARVYVPDFFDKRDAFTQLNGLPMNAPENKDVIPKFLAEFNPRADRSFELARDAARAIKQAHPGKKLAVIGFCWGAPASMHLGSEDPPVDSRADAVGWAHPSLIEVPGDLKKLTKPGVFLTCEKDPRLSSEQRHTVEEEMNKLAEKQIYTTLQYFPGVSHGWSIRGDEQNEFVARAARDVHRTASDFFSVEFRGNQ</sequence>
<dbReference type="Proteomes" id="UP001176517">
    <property type="component" value="Unassembled WGS sequence"/>
</dbReference>
<proteinExistence type="predicted"/>
<dbReference type="SUPFAM" id="SSF53474">
    <property type="entry name" value="alpha/beta-Hydrolases"/>
    <property type="match status" value="1"/>
</dbReference>
<comment type="caution">
    <text evidence="2">The sequence shown here is derived from an EMBL/GenBank/DDBJ whole genome shotgun (WGS) entry which is preliminary data.</text>
</comment>
<accession>A0AAN6GS61</accession>
<evidence type="ECO:0000259" key="1">
    <source>
        <dbReference type="Pfam" id="PF01738"/>
    </source>
</evidence>
<dbReference type="InterPro" id="IPR002925">
    <property type="entry name" value="Dienelactn_hydro"/>
</dbReference>
<reference evidence="2" key="1">
    <citation type="journal article" date="2023" name="PhytoFront">
        <title>Draft Genome Resources of Seven Strains of Tilletia horrida, Causal Agent of Kernel Smut of Rice.</title>
        <authorList>
            <person name="Khanal S."/>
            <person name="Antony Babu S."/>
            <person name="Zhou X.G."/>
        </authorList>
    </citation>
    <scope>NUCLEOTIDE SEQUENCE</scope>
    <source>
        <strain evidence="2">TX6</strain>
    </source>
</reference>
<dbReference type="Pfam" id="PF01738">
    <property type="entry name" value="DLH"/>
    <property type="match status" value="1"/>
</dbReference>
<dbReference type="EMBL" id="JAPDMZ010000045">
    <property type="protein sequence ID" value="KAK0553805.1"/>
    <property type="molecule type" value="Genomic_DNA"/>
</dbReference>